<accession>C5L2B5</accession>
<dbReference type="PANTHER" id="PTHR11178:SF1">
    <property type="entry name" value="NFU1 IRON-SULFUR CLUSTER SCAFFOLD HOMOLOG, MITOCHONDRIAL"/>
    <property type="match status" value="1"/>
</dbReference>
<dbReference type="OMA" id="THRNVEH"/>
<comment type="similarity">
    <text evidence="1">Belongs to the NifU family.</text>
</comment>
<keyword evidence="4" id="KW-1185">Reference proteome</keyword>
<dbReference type="OrthoDB" id="565552at2759"/>
<dbReference type="GeneID" id="9065298"/>
<dbReference type="InterPro" id="IPR034904">
    <property type="entry name" value="FSCA_dom_sf"/>
</dbReference>
<dbReference type="PANTHER" id="PTHR11178">
    <property type="entry name" value="IRON-SULFUR CLUSTER SCAFFOLD PROTEIN NFU-RELATED"/>
    <property type="match status" value="1"/>
</dbReference>
<evidence type="ECO:0000313" key="4">
    <source>
        <dbReference type="Proteomes" id="UP000007800"/>
    </source>
</evidence>
<dbReference type="SUPFAM" id="SSF117916">
    <property type="entry name" value="Fe-S cluster assembly (FSCA) domain-like"/>
    <property type="match status" value="1"/>
</dbReference>
<dbReference type="Pfam" id="PF01106">
    <property type="entry name" value="NifU"/>
    <property type="match status" value="1"/>
</dbReference>
<reference evidence="3 4" key="1">
    <citation type="submission" date="2008-07" db="EMBL/GenBank/DDBJ databases">
        <authorList>
            <person name="El-Sayed N."/>
            <person name="Caler E."/>
            <person name="Inman J."/>
            <person name="Amedeo P."/>
            <person name="Hass B."/>
            <person name="Wortman J."/>
        </authorList>
    </citation>
    <scope>NUCLEOTIDE SEQUENCE [LARGE SCALE GENOMIC DNA]</scope>
    <source>
        <strain evidence="4">ATCC 50983 / TXsc</strain>
    </source>
</reference>
<feature type="domain" description="NIF system FeS cluster assembly NifU C-terminal" evidence="2">
    <location>
        <begin position="111"/>
        <end position="179"/>
    </location>
</feature>
<evidence type="ECO:0000313" key="3">
    <source>
        <dbReference type="EMBL" id="EER09127.1"/>
    </source>
</evidence>
<dbReference type="Gene3D" id="3.30.300.130">
    <property type="entry name" value="Fe-S cluster assembly (FSCA)"/>
    <property type="match status" value="1"/>
</dbReference>
<dbReference type="GO" id="GO:0051536">
    <property type="term" value="F:iron-sulfur cluster binding"/>
    <property type="evidence" value="ECO:0007669"/>
    <property type="project" value="InterPro"/>
</dbReference>
<dbReference type="RefSeq" id="XP_002777311.1">
    <property type="nucleotide sequence ID" value="XM_002777265.1"/>
</dbReference>
<evidence type="ECO:0000256" key="1">
    <source>
        <dbReference type="ARBA" id="ARBA00006420"/>
    </source>
</evidence>
<proteinExistence type="inferred from homology"/>
<gene>
    <name evidence="3" type="ORF">Pmar_PMAR024151</name>
</gene>
<dbReference type="Proteomes" id="UP000007800">
    <property type="component" value="Unassembled WGS sequence"/>
</dbReference>
<dbReference type="InterPro" id="IPR001075">
    <property type="entry name" value="NIF_FeS_clus_asmbl_NifU_C"/>
</dbReference>
<dbReference type="AlphaFoldDB" id="C5L2B5"/>
<dbReference type="GO" id="GO:0005506">
    <property type="term" value="F:iron ion binding"/>
    <property type="evidence" value="ECO:0007669"/>
    <property type="project" value="InterPro"/>
</dbReference>
<sequence>MFTSAAFKFMEFSSGARRSATYTTESSFCPRVAKELLEVKGVDKVTVGDGFLSIIASRPSGREFAFAEEQLAAFKSILDKAAVEPENYLSGDSTVTERAPSSSSNEVEERIQSLLDTRVRPVIAQDGGDCEFISFDSQTGRVTLALHGSCEGCPQSVKTLKDSIERTLKFYVEEVSSVEQADKEEGQVESPYIYHKHVGTRMTEEEKEELAAVTPLFSTFAGATINERMISRIHFCSTVQLSKEQAASPDTQVVINCEECGTHRNVEHVDDLLVNGPKSCGKAALVICPSCITILETKS</sequence>
<name>C5L2B5_PERM5</name>
<evidence type="ECO:0000259" key="2">
    <source>
        <dbReference type="Pfam" id="PF01106"/>
    </source>
</evidence>
<organism evidence="4">
    <name type="scientific">Perkinsus marinus (strain ATCC 50983 / TXsc)</name>
    <dbReference type="NCBI Taxonomy" id="423536"/>
    <lineage>
        <taxon>Eukaryota</taxon>
        <taxon>Sar</taxon>
        <taxon>Alveolata</taxon>
        <taxon>Perkinsozoa</taxon>
        <taxon>Perkinsea</taxon>
        <taxon>Perkinsida</taxon>
        <taxon>Perkinsidae</taxon>
        <taxon>Perkinsus</taxon>
    </lineage>
</organism>
<dbReference type="InParanoid" id="C5L2B5"/>
<dbReference type="EMBL" id="GG678581">
    <property type="protein sequence ID" value="EER09127.1"/>
    <property type="molecule type" value="Genomic_DNA"/>
</dbReference>
<dbReference type="GO" id="GO:0016226">
    <property type="term" value="P:iron-sulfur cluster assembly"/>
    <property type="evidence" value="ECO:0007669"/>
    <property type="project" value="InterPro"/>
</dbReference>
<protein>
    <submittedName>
        <fullName evidence="3">HIRA-interacting protein, putative</fullName>
    </submittedName>
</protein>